<protein>
    <submittedName>
        <fullName evidence="1">WXG100 family type VII secretion target</fullName>
    </submittedName>
</protein>
<reference evidence="1 2" key="1">
    <citation type="submission" date="2019-03" db="EMBL/GenBank/DDBJ databases">
        <title>Draft genome sequences of novel Actinobacteria.</title>
        <authorList>
            <person name="Sahin N."/>
            <person name="Ay H."/>
            <person name="Saygin H."/>
        </authorList>
    </citation>
    <scope>NUCLEOTIDE SEQUENCE [LARGE SCALE GENOMIC DNA]</scope>
    <source>
        <strain evidence="1 2">DSM 45941</strain>
    </source>
</reference>
<dbReference type="Pfam" id="PF06013">
    <property type="entry name" value="WXG100"/>
    <property type="match status" value="1"/>
</dbReference>
<gene>
    <name evidence="1" type="ORF">E1293_18580</name>
</gene>
<evidence type="ECO:0000313" key="2">
    <source>
        <dbReference type="Proteomes" id="UP000295578"/>
    </source>
</evidence>
<comment type="caution">
    <text evidence="1">The sequence shown here is derived from an EMBL/GenBank/DDBJ whole genome shotgun (WGS) entry which is preliminary data.</text>
</comment>
<dbReference type="Gene3D" id="1.10.287.1060">
    <property type="entry name" value="ESAT-6-like"/>
    <property type="match status" value="1"/>
</dbReference>
<proteinExistence type="predicted"/>
<dbReference type="OrthoDB" id="3400155at2"/>
<dbReference type="EMBL" id="SMKY01000077">
    <property type="protein sequence ID" value="TDD81474.1"/>
    <property type="molecule type" value="Genomic_DNA"/>
</dbReference>
<dbReference type="NCBIfam" id="TIGR03930">
    <property type="entry name" value="WXG100_ESAT6"/>
    <property type="match status" value="1"/>
</dbReference>
<dbReference type="Proteomes" id="UP000295578">
    <property type="component" value="Unassembled WGS sequence"/>
</dbReference>
<evidence type="ECO:0000313" key="1">
    <source>
        <dbReference type="EMBL" id="TDD81474.1"/>
    </source>
</evidence>
<organism evidence="1 2">
    <name type="scientific">Actinomadura darangshiensis</name>
    <dbReference type="NCBI Taxonomy" id="705336"/>
    <lineage>
        <taxon>Bacteria</taxon>
        <taxon>Bacillati</taxon>
        <taxon>Actinomycetota</taxon>
        <taxon>Actinomycetes</taxon>
        <taxon>Streptosporangiales</taxon>
        <taxon>Thermomonosporaceae</taxon>
        <taxon>Actinomadura</taxon>
    </lineage>
</organism>
<sequence>MADPSVTVGGVTYKVTPEYLASAATDTTNTASRISEELGQIKTYVYSLEASWGGMAHERFVVLMAEYDILAKMLNDALTGIAAGLQGNYVNYKESEEQNITNLNNIEAGMPGGPGAVANLT</sequence>
<keyword evidence="2" id="KW-1185">Reference proteome</keyword>
<dbReference type="InterPro" id="IPR036689">
    <property type="entry name" value="ESAT-6-like_sf"/>
</dbReference>
<dbReference type="RefSeq" id="WP_132198682.1">
    <property type="nucleotide sequence ID" value="NZ_SMKY01000077.1"/>
</dbReference>
<dbReference type="SUPFAM" id="SSF140453">
    <property type="entry name" value="EsxAB dimer-like"/>
    <property type="match status" value="1"/>
</dbReference>
<name>A0A4R5BCI0_9ACTN</name>
<dbReference type="InterPro" id="IPR010310">
    <property type="entry name" value="T7SS_ESAT-6-like"/>
</dbReference>
<dbReference type="AlphaFoldDB" id="A0A4R5BCI0"/>
<accession>A0A4R5BCI0</accession>